<organism evidence="10 11">
    <name type="scientific">Bondarzewia mesenterica</name>
    <dbReference type="NCBI Taxonomy" id="1095465"/>
    <lineage>
        <taxon>Eukaryota</taxon>
        <taxon>Fungi</taxon>
        <taxon>Dikarya</taxon>
        <taxon>Basidiomycota</taxon>
        <taxon>Agaricomycotina</taxon>
        <taxon>Agaricomycetes</taxon>
        <taxon>Russulales</taxon>
        <taxon>Bondarzewiaceae</taxon>
        <taxon>Bondarzewia</taxon>
    </lineage>
</organism>
<evidence type="ECO:0000256" key="7">
    <source>
        <dbReference type="ARBA" id="ARBA00023264"/>
    </source>
</evidence>
<dbReference type="CDD" id="cd02174">
    <property type="entry name" value="CCT"/>
    <property type="match status" value="1"/>
</dbReference>
<dbReference type="InterPro" id="IPR041723">
    <property type="entry name" value="CCT"/>
</dbReference>
<dbReference type="PANTHER" id="PTHR35204">
    <property type="entry name" value="YALI0A21131P"/>
    <property type="match status" value="1"/>
</dbReference>
<keyword evidence="7" id="KW-1208">Phospholipid metabolism</keyword>
<evidence type="ECO:0000256" key="2">
    <source>
        <dbReference type="ARBA" id="ARBA00022516"/>
    </source>
</evidence>
<sequence>MTSLARDAAAFKSTLQSVDTKSWHSSSLPSQSAPQEHDHAGKKKKRPKPSMSYIVYSQPADTGTGTNVNTQLLYAVNHLKSVNAPMRLQDLAIVTNTPLDTDKVLLDKFRAHERVEFDAKTNLYSFRHDYNFRNKAALLTEIQRATRRGGGLSIRSLKESWKDAPVAIEELEKEGEVFVTRTLKDGQMRMVFWNEVKAEKAPASEDAATETIDGNGTGLSVEKEFYDLWHNMEVPNEVDLLKQLENEGLQATVAEAPVPKAPTGKKKGKRVGPRDRKVRITNIHLKGQIDLSRDYLPPGKVHIDLGESSTATIIRLEQLEYATFNNQHNWNVTPSADATGSLIFNNVNSLLQRWPNTYWRNGHTIVPATIPSGTILYHGRSDNEVPTNPEWLAFDFEHSYIFCRGPCYVLSVAATRNLRLAYFDGSSAAKTTYGSMDSQDIFIWGYVRLDKMFADRERIDELCKWGSRHGIDGFVRMEMHFEVMLCDFSEGVEVVSLLNLLPKNEDFSPRDRPLHPPVIDTFREDSDAPPPAGKEREIPGRFRNMFSGDRIRMPGSFLGRLRRQQGYFNSPPSNLPSSGPPVPPHDRPFDFAGGRPEAFPGGPPEGPGGPGRPGREPPRHIPQDPPKGWKGKLPSMSASGFEVVHAGSWHDRAPGETRVHLDYSRLVTLYDPSLLSLVEARRGETHFQHRLLNISASDTKRVGKEIAEVFTRDESIKGSGVDWSSVTRVVVERYGERLDLLKYLLEPTTFSNITEQSELFRAQLLIMLSPYMVTHAVPDEGSKPTVDVAWLSPVVHYCSTTQTSHIRRDTLTSQEEKILAAVEETLHEICRVLGVMWVHAFDIETATEQLLGELVKGWREQVKSLMNWLDWSMWVRCESACGPESICHIPTWPFRSDEDPNDMTPRSLTSFSTTTLTAMEPAEPSVHHRRTLHSKRSFGKYPHKIDSPAYDASEEDNDPLTDDAASALSVPAPSRPFPVTASQPRVSGTLSASSAQSSAPISALKSRPKHHLASAMLSDDGVDSPTYDGDIESSTTAGPDRDSSKASSLGAASHPHSSSTSTLTSPASALHVLPADNPDVLLTAGPMVVTAPSTASSSDAEPITVTVSRPHVMTTAPPDSVSVAQEAFDPAALTPADIQIFVRKAIDGELHRKYNINEPPVGRPVRVYADGVYDLFHFGHALQLRQAKMSFPDVYLLVGVNSDEQVKEHKFSCIMSHAERCEAARHCRWVDEVVPEAPWVIDEAFVEKYQIDYVAHDENPYVSAGHEDVYSFVKSQGKFIPTRRTPGVSTSSLLERIVKGYRKRDFDKKLEKMGHAELMAQGSDYEEKEAEP</sequence>
<dbReference type="Pfam" id="PF18121">
    <property type="entry name" value="TFA2_Winged_2"/>
    <property type="match status" value="1"/>
</dbReference>
<keyword evidence="4" id="KW-0548">Nucleotidyltransferase</keyword>
<feature type="domain" description="TFIIE beta" evidence="9">
    <location>
        <begin position="56"/>
        <end position="133"/>
    </location>
</feature>
<feature type="region of interest" description="Disordered" evidence="8">
    <location>
        <begin position="1"/>
        <end position="50"/>
    </location>
</feature>
<comment type="similarity">
    <text evidence="1">Belongs to the cytidylyltransferase family.</text>
</comment>
<feature type="region of interest" description="Disordered" evidence="8">
    <location>
        <begin position="565"/>
        <end position="634"/>
    </location>
</feature>
<proteinExistence type="inferred from homology"/>
<gene>
    <name evidence="10" type="ORF">EW146_g3336</name>
</gene>
<dbReference type="InterPro" id="IPR004821">
    <property type="entry name" value="Cyt_trans-like"/>
</dbReference>
<feature type="compositionally biased region" description="Low complexity" evidence="8">
    <location>
        <begin position="991"/>
        <end position="1003"/>
    </location>
</feature>
<name>A0A4S4LYB3_9AGAM</name>
<evidence type="ECO:0000259" key="9">
    <source>
        <dbReference type="PROSITE" id="PS51351"/>
    </source>
</evidence>
<dbReference type="Gene3D" id="3.40.50.620">
    <property type="entry name" value="HUPs"/>
    <property type="match status" value="1"/>
</dbReference>
<dbReference type="InterPro" id="IPR038921">
    <property type="entry name" value="YOR389W-like"/>
</dbReference>
<evidence type="ECO:0000313" key="11">
    <source>
        <dbReference type="Proteomes" id="UP000310158"/>
    </source>
</evidence>
<comment type="caution">
    <text evidence="10">The sequence shown here is derived from an EMBL/GenBank/DDBJ whole genome shotgun (WGS) entry which is preliminary data.</text>
</comment>
<dbReference type="OrthoDB" id="17102at2759"/>
<dbReference type="InterPro" id="IPR003166">
    <property type="entry name" value="TFIIE_bsu_DNA-bd"/>
</dbReference>
<feature type="compositionally biased region" description="Polar residues" evidence="8">
    <location>
        <begin position="13"/>
        <end position="34"/>
    </location>
</feature>
<evidence type="ECO:0000256" key="1">
    <source>
        <dbReference type="ARBA" id="ARBA00010101"/>
    </source>
</evidence>
<keyword evidence="2" id="KW-0444">Lipid biosynthesis</keyword>
<evidence type="ECO:0000256" key="8">
    <source>
        <dbReference type="SAM" id="MobiDB-lite"/>
    </source>
</evidence>
<evidence type="ECO:0000256" key="5">
    <source>
        <dbReference type="ARBA" id="ARBA00023098"/>
    </source>
</evidence>
<dbReference type="PANTHER" id="PTHR35204:SF1">
    <property type="entry name" value="ENTEROTOXIN"/>
    <property type="match status" value="1"/>
</dbReference>
<keyword evidence="5" id="KW-0443">Lipid metabolism</keyword>
<keyword evidence="6" id="KW-0594">Phospholipid biosynthesis</keyword>
<dbReference type="PROSITE" id="PS51351">
    <property type="entry name" value="TFIIE_BETA_C"/>
    <property type="match status" value="1"/>
</dbReference>
<dbReference type="EMBL" id="SGPL01000109">
    <property type="protein sequence ID" value="THH17485.1"/>
    <property type="molecule type" value="Genomic_DNA"/>
</dbReference>
<accession>A0A4S4LYB3</accession>
<keyword evidence="11" id="KW-1185">Reference proteome</keyword>
<dbReference type="GO" id="GO:0008654">
    <property type="term" value="P:phospholipid biosynthetic process"/>
    <property type="evidence" value="ECO:0007669"/>
    <property type="project" value="UniProtKB-KW"/>
</dbReference>
<feature type="compositionally biased region" description="Low complexity" evidence="8">
    <location>
        <begin position="1051"/>
        <end position="1065"/>
    </location>
</feature>
<evidence type="ECO:0000313" key="10">
    <source>
        <dbReference type="EMBL" id="THH17485.1"/>
    </source>
</evidence>
<feature type="compositionally biased region" description="Low complexity" evidence="8">
    <location>
        <begin position="591"/>
        <end position="600"/>
    </location>
</feature>
<dbReference type="CDD" id="cd07977">
    <property type="entry name" value="TFIIE_beta_winged_helix"/>
    <property type="match status" value="1"/>
</dbReference>
<feature type="region of interest" description="Disordered" evidence="8">
    <location>
        <begin position="917"/>
        <end position="1065"/>
    </location>
</feature>
<dbReference type="GO" id="GO:0006367">
    <property type="term" value="P:transcription initiation at RNA polymerase II promoter"/>
    <property type="evidence" value="ECO:0007669"/>
    <property type="project" value="InterPro"/>
</dbReference>
<protein>
    <recommendedName>
        <fullName evidence="9">TFIIE beta domain-containing protein</fullName>
    </recommendedName>
</protein>
<feature type="compositionally biased region" description="Polar residues" evidence="8">
    <location>
        <begin position="980"/>
        <end position="990"/>
    </location>
</feature>
<feature type="compositionally biased region" description="Acidic residues" evidence="8">
    <location>
        <begin position="952"/>
        <end position="961"/>
    </location>
</feature>
<feature type="compositionally biased region" description="Basic residues" evidence="8">
    <location>
        <begin position="927"/>
        <end position="942"/>
    </location>
</feature>
<evidence type="ECO:0000256" key="4">
    <source>
        <dbReference type="ARBA" id="ARBA00022695"/>
    </source>
</evidence>
<dbReference type="Pfam" id="PF01467">
    <property type="entry name" value="CTP_transf_like"/>
    <property type="match status" value="1"/>
</dbReference>
<dbReference type="GO" id="GO:0016779">
    <property type="term" value="F:nucleotidyltransferase activity"/>
    <property type="evidence" value="ECO:0007669"/>
    <property type="project" value="UniProtKB-KW"/>
</dbReference>
<dbReference type="Proteomes" id="UP000310158">
    <property type="component" value="Unassembled WGS sequence"/>
</dbReference>
<evidence type="ECO:0000256" key="6">
    <source>
        <dbReference type="ARBA" id="ARBA00023209"/>
    </source>
</evidence>
<dbReference type="NCBIfam" id="TIGR00125">
    <property type="entry name" value="cyt_tran_rel"/>
    <property type="match status" value="1"/>
</dbReference>
<keyword evidence="3" id="KW-0808">Transferase</keyword>
<dbReference type="InterPro" id="IPR040501">
    <property type="entry name" value="TFA2_Winged_2"/>
</dbReference>
<feature type="compositionally biased region" description="Basic and acidic residues" evidence="8">
    <location>
        <begin position="613"/>
        <end position="622"/>
    </location>
</feature>
<dbReference type="SUPFAM" id="SSF52374">
    <property type="entry name" value="Nucleotidylyl transferase"/>
    <property type="match status" value="1"/>
</dbReference>
<evidence type="ECO:0000256" key="3">
    <source>
        <dbReference type="ARBA" id="ARBA00022679"/>
    </source>
</evidence>
<dbReference type="InterPro" id="IPR014729">
    <property type="entry name" value="Rossmann-like_a/b/a_fold"/>
</dbReference>
<feature type="region of interest" description="Disordered" evidence="8">
    <location>
        <begin position="506"/>
        <end position="542"/>
    </location>
</feature>
<dbReference type="Pfam" id="PF02186">
    <property type="entry name" value="TFIIE_beta"/>
    <property type="match status" value="1"/>
</dbReference>
<reference evidence="10 11" key="1">
    <citation type="submission" date="2019-02" db="EMBL/GenBank/DDBJ databases">
        <title>Genome sequencing of the rare red list fungi Bondarzewia mesenterica.</title>
        <authorList>
            <person name="Buettner E."/>
            <person name="Kellner H."/>
        </authorList>
    </citation>
    <scope>NUCLEOTIDE SEQUENCE [LARGE SCALE GENOMIC DNA]</scope>
    <source>
        <strain evidence="10 11">DSM 108281</strain>
    </source>
</reference>